<sequence length="146" mass="16541">MPLKERDMETDAAAIPHTIERSKEQAARKVEQMALAEMDAVEDAERKRADEEEKVQKKAGLNAELAMLIVKRAELEVALKLKEPKPEPCEVALLNSSEFVVPPGWHIEGKYLIEDEEMPDVKEPVVSGSGMQDEDDKMDKLEYVYM</sequence>
<dbReference type="AlphaFoldDB" id="A0AAD6Z0D5"/>
<reference evidence="2" key="1">
    <citation type="submission" date="2023-03" db="EMBL/GenBank/DDBJ databases">
        <title>Massive genome expansion in bonnet fungi (Mycena s.s.) driven by repeated elements and novel gene families across ecological guilds.</title>
        <authorList>
            <consortium name="Lawrence Berkeley National Laboratory"/>
            <person name="Harder C.B."/>
            <person name="Miyauchi S."/>
            <person name="Viragh M."/>
            <person name="Kuo A."/>
            <person name="Thoen E."/>
            <person name="Andreopoulos B."/>
            <person name="Lu D."/>
            <person name="Skrede I."/>
            <person name="Drula E."/>
            <person name="Henrissat B."/>
            <person name="Morin E."/>
            <person name="Kohler A."/>
            <person name="Barry K."/>
            <person name="LaButti K."/>
            <person name="Morin E."/>
            <person name="Salamov A."/>
            <person name="Lipzen A."/>
            <person name="Mereny Z."/>
            <person name="Hegedus B."/>
            <person name="Baldrian P."/>
            <person name="Stursova M."/>
            <person name="Weitz H."/>
            <person name="Taylor A."/>
            <person name="Grigoriev I.V."/>
            <person name="Nagy L.G."/>
            <person name="Martin F."/>
            <person name="Kauserud H."/>
        </authorList>
    </citation>
    <scope>NUCLEOTIDE SEQUENCE</scope>
    <source>
        <strain evidence="2">CBHHK002</strain>
    </source>
</reference>
<proteinExistence type="predicted"/>
<name>A0AAD6Z0D5_9AGAR</name>
<keyword evidence="1" id="KW-0175">Coiled coil</keyword>
<organism evidence="2 3">
    <name type="scientific">Mycena albidolilacea</name>
    <dbReference type="NCBI Taxonomy" id="1033008"/>
    <lineage>
        <taxon>Eukaryota</taxon>
        <taxon>Fungi</taxon>
        <taxon>Dikarya</taxon>
        <taxon>Basidiomycota</taxon>
        <taxon>Agaricomycotina</taxon>
        <taxon>Agaricomycetes</taxon>
        <taxon>Agaricomycetidae</taxon>
        <taxon>Agaricales</taxon>
        <taxon>Marasmiineae</taxon>
        <taxon>Mycenaceae</taxon>
        <taxon>Mycena</taxon>
    </lineage>
</organism>
<evidence type="ECO:0000313" key="3">
    <source>
        <dbReference type="Proteomes" id="UP001218218"/>
    </source>
</evidence>
<accession>A0AAD6Z0D5</accession>
<gene>
    <name evidence="2" type="ORF">DFH08DRAFT_826608</name>
</gene>
<evidence type="ECO:0000256" key="1">
    <source>
        <dbReference type="SAM" id="Coils"/>
    </source>
</evidence>
<dbReference type="Proteomes" id="UP001218218">
    <property type="component" value="Unassembled WGS sequence"/>
</dbReference>
<comment type="caution">
    <text evidence="2">The sequence shown here is derived from an EMBL/GenBank/DDBJ whole genome shotgun (WGS) entry which is preliminary data.</text>
</comment>
<feature type="coiled-coil region" evidence="1">
    <location>
        <begin position="34"/>
        <end position="61"/>
    </location>
</feature>
<protein>
    <submittedName>
        <fullName evidence="2">Uncharacterized protein</fullName>
    </submittedName>
</protein>
<keyword evidence="3" id="KW-1185">Reference proteome</keyword>
<dbReference type="EMBL" id="JARIHO010000116">
    <property type="protein sequence ID" value="KAJ7302433.1"/>
    <property type="molecule type" value="Genomic_DNA"/>
</dbReference>
<evidence type="ECO:0000313" key="2">
    <source>
        <dbReference type="EMBL" id="KAJ7302433.1"/>
    </source>
</evidence>